<dbReference type="GO" id="GO:0006567">
    <property type="term" value="P:L-threonine catabolic process"/>
    <property type="evidence" value="ECO:0007669"/>
    <property type="project" value="TreeGrafter"/>
</dbReference>
<comment type="similarity">
    <text evidence="2">Belongs to the serine/threonine dehydratase family.</text>
</comment>
<dbReference type="AlphaFoldDB" id="X1HBK4"/>
<dbReference type="InterPro" id="IPR001926">
    <property type="entry name" value="TrpB-like_PALP"/>
</dbReference>
<evidence type="ECO:0000259" key="5">
    <source>
        <dbReference type="Pfam" id="PF00291"/>
    </source>
</evidence>
<dbReference type="InterPro" id="IPR036052">
    <property type="entry name" value="TrpB-like_PALP_sf"/>
</dbReference>
<dbReference type="GO" id="GO:0003941">
    <property type="term" value="F:L-serine ammonia-lyase activity"/>
    <property type="evidence" value="ECO:0007669"/>
    <property type="project" value="TreeGrafter"/>
</dbReference>
<dbReference type="GO" id="GO:0004794">
    <property type="term" value="F:threonine deaminase activity"/>
    <property type="evidence" value="ECO:0007669"/>
    <property type="project" value="TreeGrafter"/>
</dbReference>
<feature type="domain" description="Tryptophan synthase beta chain-like PALP" evidence="5">
    <location>
        <begin position="27"/>
        <end position="281"/>
    </location>
</feature>
<organism evidence="6">
    <name type="scientific">marine sediment metagenome</name>
    <dbReference type="NCBI Taxonomy" id="412755"/>
    <lineage>
        <taxon>unclassified sequences</taxon>
        <taxon>metagenomes</taxon>
        <taxon>ecological metagenomes</taxon>
    </lineage>
</organism>
<protein>
    <recommendedName>
        <fullName evidence="5">Tryptophan synthase beta chain-like PALP domain-containing protein</fullName>
    </recommendedName>
</protein>
<dbReference type="CDD" id="cd01562">
    <property type="entry name" value="Thr-dehyd"/>
    <property type="match status" value="1"/>
</dbReference>
<dbReference type="EMBL" id="BARU01020635">
    <property type="protein sequence ID" value="GAH51234.1"/>
    <property type="molecule type" value="Genomic_DNA"/>
</dbReference>
<evidence type="ECO:0000256" key="1">
    <source>
        <dbReference type="ARBA" id="ARBA00001933"/>
    </source>
</evidence>
<feature type="non-terminal residue" evidence="6">
    <location>
        <position position="284"/>
    </location>
</feature>
<dbReference type="PANTHER" id="PTHR48078">
    <property type="entry name" value="THREONINE DEHYDRATASE, MITOCHONDRIAL-RELATED"/>
    <property type="match status" value="1"/>
</dbReference>
<accession>X1HBK4</accession>
<dbReference type="Pfam" id="PF00291">
    <property type="entry name" value="PALP"/>
    <property type="match status" value="1"/>
</dbReference>
<dbReference type="SUPFAM" id="SSF53686">
    <property type="entry name" value="Tryptophan synthase beta subunit-like PLP-dependent enzymes"/>
    <property type="match status" value="1"/>
</dbReference>
<proteinExistence type="inferred from homology"/>
<gene>
    <name evidence="6" type="ORF">S03H2_33859</name>
</gene>
<dbReference type="GO" id="GO:0030170">
    <property type="term" value="F:pyridoxal phosphate binding"/>
    <property type="evidence" value="ECO:0007669"/>
    <property type="project" value="InterPro"/>
</dbReference>
<dbReference type="GO" id="GO:0006565">
    <property type="term" value="P:L-serine catabolic process"/>
    <property type="evidence" value="ECO:0007669"/>
    <property type="project" value="TreeGrafter"/>
</dbReference>
<dbReference type="Gene3D" id="3.40.50.1100">
    <property type="match status" value="2"/>
</dbReference>
<sequence>MVVRQTSNGEAMDFIKEAKEAERRVRSYVRKTPLEYSPFLSKEGKNKTYLKLENLQLTGSFKIRGAINKILSLTIEDREKGVITSSSGNHGEAFAYITDKLDIDGTIYLPKNASKAKITSLRNYGANLEFYGYDCVQTETHARDISLKQGLTFVSPYNDPKIIAGQATIGIELLEQLKDIDVILVPVGGGGLISGIAGYLKSVNKNIEVIGCQPINSAIMYESIKQGKIVTIDSLDTISDGTAGGIEENSITLNFCQKYVDDFILVSELEIKDSIRLMLQYHHM</sequence>
<comment type="cofactor">
    <cofactor evidence="1">
        <name>pyridoxal 5'-phosphate</name>
        <dbReference type="ChEBI" id="CHEBI:597326"/>
    </cofactor>
</comment>
<evidence type="ECO:0000256" key="3">
    <source>
        <dbReference type="ARBA" id="ARBA00022898"/>
    </source>
</evidence>
<dbReference type="PROSITE" id="PS00165">
    <property type="entry name" value="DEHYDRATASE_SER_THR"/>
    <property type="match status" value="1"/>
</dbReference>
<dbReference type="InterPro" id="IPR000634">
    <property type="entry name" value="Ser/Thr_deHydtase_PyrdxlP-BS"/>
</dbReference>
<dbReference type="PANTHER" id="PTHR48078:SF6">
    <property type="entry name" value="L-THREONINE DEHYDRATASE CATABOLIC TDCB"/>
    <property type="match status" value="1"/>
</dbReference>
<evidence type="ECO:0000256" key="2">
    <source>
        <dbReference type="ARBA" id="ARBA00010869"/>
    </source>
</evidence>
<keyword evidence="3" id="KW-0663">Pyridoxal phosphate</keyword>
<name>X1HBK4_9ZZZZ</name>
<keyword evidence="4" id="KW-0456">Lyase</keyword>
<dbReference type="InterPro" id="IPR050147">
    <property type="entry name" value="Ser/Thr_Dehydratase"/>
</dbReference>
<dbReference type="GO" id="GO:0009097">
    <property type="term" value="P:isoleucine biosynthetic process"/>
    <property type="evidence" value="ECO:0007669"/>
    <property type="project" value="TreeGrafter"/>
</dbReference>
<reference evidence="6" key="1">
    <citation type="journal article" date="2014" name="Front. Microbiol.">
        <title>High frequency of phylogenetically diverse reductive dehalogenase-homologous genes in deep subseafloor sedimentary metagenomes.</title>
        <authorList>
            <person name="Kawai M."/>
            <person name="Futagami T."/>
            <person name="Toyoda A."/>
            <person name="Takaki Y."/>
            <person name="Nishi S."/>
            <person name="Hori S."/>
            <person name="Arai W."/>
            <person name="Tsubouchi T."/>
            <person name="Morono Y."/>
            <person name="Uchiyama I."/>
            <person name="Ito T."/>
            <person name="Fujiyama A."/>
            <person name="Inagaki F."/>
            <person name="Takami H."/>
        </authorList>
    </citation>
    <scope>NUCLEOTIDE SEQUENCE</scope>
    <source>
        <strain evidence="6">Expedition CK06-06</strain>
    </source>
</reference>
<dbReference type="FunFam" id="3.40.50.1100:FF:000005">
    <property type="entry name" value="Threonine dehydratase catabolic"/>
    <property type="match status" value="1"/>
</dbReference>
<evidence type="ECO:0000256" key="4">
    <source>
        <dbReference type="ARBA" id="ARBA00023239"/>
    </source>
</evidence>
<comment type="caution">
    <text evidence="6">The sequence shown here is derived from an EMBL/GenBank/DDBJ whole genome shotgun (WGS) entry which is preliminary data.</text>
</comment>
<evidence type="ECO:0000313" key="6">
    <source>
        <dbReference type="EMBL" id="GAH51234.1"/>
    </source>
</evidence>
<dbReference type="NCBIfam" id="NF005292">
    <property type="entry name" value="PRK06815.1"/>
    <property type="match status" value="1"/>
</dbReference>